<dbReference type="RefSeq" id="XP_013348675.1">
    <property type="nucleotide sequence ID" value="XM_013493221.1"/>
</dbReference>
<evidence type="ECO:0000313" key="3">
    <source>
        <dbReference type="EMBL" id="KER00182.1"/>
    </source>
</evidence>
<feature type="compositionally biased region" description="Polar residues" evidence="2">
    <location>
        <begin position="21"/>
        <end position="45"/>
    </location>
</feature>
<feature type="region of interest" description="Disordered" evidence="2">
    <location>
        <begin position="371"/>
        <end position="539"/>
    </location>
</feature>
<accession>A0A074ZPE4</accession>
<dbReference type="InParanoid" id="A0A074ZPE4"/>
<feature type="region of interest" description="Disordered" evidence="2">
    <location>
        <begin position="94"/>
        <end position="120"/>
    </location>
</feature>
<feature type="compositionally biased region" description="Low complexity" evidence="2">
    <location>
        <begin position="197"/>
        <end position="210"/>
    </location>
</feature>
<feature type="coiled-coil region" evidence="1">
    <location>
        <begin position="307"/>
        <end position="337"/>
    </location>
</feature>
<organism evidence="3 4">
    <name type="scientific">Aureobasidium subglaciale (strain EXF-2481)</name>
    <name type="common">Aureobasidium pullulans var. subglaciale</name>
    <dbReference type="NCBI Taxonomy" id="1043005"/>
    <lineage>
        <taxon>Eukaryota</taxon>
        <taxon>Fungi</taxon>
        <taxon>Dikarya</taxon>
        <taxon>Ascomycota</taxon>
        <taxon>Pezizomycotina</taxon>
        <taxon>Dothideomycetes</taxon>
        <taxon>Dothideomycetidae</taxon>
        <taxon>Dothideales</taxon>
        <taxon>Saccotheciaceae</taxon>
        <taxon>Aureobasidium</taxon>
    </lineage>
</organism>
<evidence type="ECO:0000256" key="2">
    <source>
        <dbReference type="SAM" id="MobiDB-lite"/>
    </source>
</evidence>
<sequence>MDFYEGDSSQSAVVVGAQLQAPASSMVDNKTRATQTSEANDPNTRNAVIARINAEKLNDLRAKLLASRQHTPVRDAAKSVKNAMPVSVKTELLSRAQSPALPPDPASTKNKINKQAPQVKNNRPTAALMLSQSNSVDALLAEGHAKVQTQQETAPIEQQHNTAESAPKISMAVNIVSAKSAPSPAATPLQLNTVEQDSVTSDKSSSTVKSPEPSTQQKNKPNSMTVDKNASPNPEQKSSKDKTVNLTDQSADTNKPAHALPTGPVQNTNLSLPTRSHRENEAGDYFKDVDLWLKITGYHDTIFREQKLQTYKKRAALEEKKRILEREFAELERLEAAVANDPSTRDWMRGTSAAFMPPPPLPALASTDEQATLSMGTTSASTQPVTVGAKRPRSPSAPVNKDHREKLSRLNTSGRAVRKDDLFDKPLSAGASRRDSDQRTHYVSDRSDRLEYRQRAFEVSPTRQSISVRGQAYRPAAVDSPFSRREWNAPRSPEQWSTRNNGWNSTSFSNVNEQPIGQGSHPSNKSGYTPSNPRSRYNR</sequence>
<name>A0A074ZPE4_AURSE</name>
<dbReference type="OrthoDB" id="6103986at2759"/>
<feature type="compositionally biased region" description="Polar residues" evidence="2">
    <location>
        <begin position="371"/>
        <end position="385"/>
    </location>
</feature>
<dbReference type="AlphaFoldDB" id="A0A074ZPE4"/>
<feature type="compositionally biased region" description="Polar residues" evidence="2">
    <location>
        <begin position="244"/>
        <end position="253"/>
    </location>
</feature>
<reference evidence="3 4" key="1">
    <citation type="journal article" date="2014" name="BMC Genomics">
        <title>Genome sequencing of four Aureobasidium pullulans varieties: biotechnological potential, stress tolerance, and description of new species.</title>
        <authorList>
            <person name="Gostin Ar C."/>
            <person name="Ohm R.A."/>
            <person name="Kogej T."/>
            <person name="Sonjak S."/>
            <person name="Turk M."/>
            <person name="Zajc J."/>
            <person name="Zalar P."/>
            <person name="Grube M."/>
            <person name="Sun H."/>
            <person name="Han J."/>
            <person name="Sharma A."/>
            <person name="Chiniquy J."/>
            <person name="Ngan C.Y."/>
            <person name="Lipzen A."/>
            <person name="Barry K."/>
            <person name="Grigoriev I.V."/>
            <person name="Gunde-Cimerman N."/>
        </authorList>
    </citation>
    <scope>NUCLEOTIDE SEQUENCE [LARGE SCALE GENOMIC DNA]</scope>
    <source>
        <strain evidence="3 4">EXF-2481</strain>
    </source>
</reference>
<proteinExistence type="predicted"/>
<feature type="region of interest" description="Disordered" evidence="2">
    <location>
        <begin position="1"/>
        <end position="45"/>
    </location>
</feature>
<dbReference type="HOGENOM" id="CLU_512839_0_0_1"/>
<evidence type="ECO:0000313" key="4">
    <source>
        <dbReference type="Proteomes" id="UP000030641"/>
    </source>
</evidence>
<feature type="compositionally biased region" description="Basic and acidic residues" evidence="2">
    <location>
        <begin position="432"/>
        <end position="456"/>
    </location>
</feature>
<feature type="compositionally biased region" description="Polar residues" evidence="2">
    <location>
        <begin position="212"/>
        <end position="236"/>
    </location>
</feature>
<protein>
    <submittedName>
        <fullName evidence="3">Uncharacterized protein</fullName>
    </submittedName>
</protein>
<dbReference type="Proteomes" id="UP000030641">
    <property type="component" value="Unassembled WGS sequence"/>
</dbReference>
<feature type="compositionally biased region" description="Polar residues" evidence="2">
    <location>
        <begin position="494"/>
        <end position="539"/>
    </location>
</feature>
<feature type="region of interest" description="Disordered" evidence="2">
    <location>
        <begin position="182"/>
        <end position="272"/>
    </location>
</feature>
<dbReference type="GeneID" id="25365058"/>
<gene>
    <name evidence="3" type="ORF">AUEXF2481DRAFT_34376</name>
</gene>
<dbReference type="EMBL" id="KL584749">
    <property type="protein sequence ID" value="KER00182.1"/>
    <property type="molecule type" value="Genomic_DNA"/>
</dbReference>
<evidence type="ECO:0000256" key="1">
    <source>
        <dbReference type="SAM" id="Coils"/>
    </source>
</evidence>
<feature type="compositionally biased region" description="Polar residues" evidence="2">
    <location>
        <begin position="107"/>
        <end position="120"/>
    </location>
</feature>
<keyword evidence="1" id="KW-0175">Coiled coil</keyword>
<keyword evidence="4" id="KW-1185">Reference proteome</keyword>